<accession>A0AAV1CX51</accession>
<organism evidence="6 7">
    <name type="scientific">Oldenlandia corymbosa var. corymbosa</name>
    <dbReference type="NCBI Taxonomy" id="529605"/>
    <lineage>
        <taxon>Eukaryota</taxon>
        <taxon>Viridiplantae</taxon>
        <taxon>Streptophyta</taxon>
        <taxon>Embryophyta</taxon>
        <taxon>Tracheophyta</taxon>
        <taxon>Spermatophyta</taxon>
        <taxon>Magnoliopsida</taxon>
        <taxon>eudicotyledons</taxon>
        <taxon>Gunneridae</taxon>
        <taxon>Pentapetalae</taxon>
        <taxon>asterids</taxon>
        <taxon>lamiids</taxon>
        <taxon>Gentianales</taxon>
        <taxon>Rubiaceae</taxon>
        <taxon>Rubioideae</taxon>
        <taxon>Spermacoceae</taxon>
        <taxon>Hedyotis-Oldenlandia complex</taxon>
        <taxon>Oldenlandia</taxon>
    </lineage>
</organism>
<feature type="disulfide bond" evidence="4">
    <location>
        <begin position="204"/>
        <end position="211"/>
    </location>
</feature>
<evidence type="ECO:0000256" key="4">
    <source>
        <dbReference type="PIRSR" id="PIRSR002703-1"/>
    </source>
</evidence>
<gene>
    <name evidence="6" type="ORF">OLC1_LOCUS9673</name>
</gene>
<evidence type="ECO:0000256" key="1">
    <source>
        <dbReference type="ARBA" id="ARBA00010607"/>
    </source>
</evidence>
<feature type="disulfide bond" evidence="4">
    <location>
        <begin position="61"/>
        <end position="252"/>
    </location>
</feature>
<keyword evidence="5" id="KW-0472">Membrane</keyword>
<dbReference type="SUPFAM" id="SSF49870">
    <property type="entry name" value="Osmotin, thaumatin-like protein"/>
    <property type="match status" value="1"/>
</dbReference>
<reference evidence="6" key="1">
    <citation type="submission" date="2023-03" db="EMBL/GenBank/DDBJ databases">
        <authorList>
            <person name="Julca I."/>
        </authorList>
    </citation>
    <scope>NUCLEOTIDE SEQUENCE</scope>
</reference>
<keyword evidence="5" id="KW-1133">Transmembrane helix</keyword>
<dbReference type="PIRSF" id="PIRSF002703">
    <property type="entry name" value="Thaumatin"/>
    <property type="match status" value="1"/>
</dbReference>
<evidence type="ECO:0000313" key="6">
    <source>
        <dbReference type="EMBL" id="CAI9099708.1"/>
    </source>
</evidence>
<feature type="disulfide bond" evidence="4">
    <location>
        <begin position="180"/>
        <end position="190"/>
    </location>
</feature>
<feature type="transmembrane region" description="Helical" evidence="5">
    <location>
        <begin position="34"/>
        <end position="55"/>
    </location>
</feature>
<comment type="similarity">
    <text evidence="1">Belongs to the thaumatin family.</text>
</comment>
<keyword evidence="3 4" id="KW-1015">Disulfide bond</keyword>
<protein>
    <submittedName>
        <fullName evidence="6">OLC1v1036568C1</fullName>
    </submittedName>
</protein>
<dbReference type="AlphaFoldDB" id="A0AAV1CX51"/>
<evidence type="ECO:0000256" key="2">
    <source>
        <dbReference type="ARBA" id="ARBA00022729"/>
    </source>
</evidence>
<keyword evidence="2" id="KW-0732">Signal</keyword>
<dbReference type="Pfam" id="PF00314">
    <property type="entry name" value="Thaumatin"/>
    <property type="match status" value="1"/>
</dbReference>
<feature type="disulfide bond" evidence="4">
    <location>
        <begin position="194"/>
        <end position="203"/>
    </location>
</feature>
<dbReference type="PRINTS" id="PR00347">
    <property type="entry name" value="THAUMATIN"/>
</dbReference>
<dbReference type="PROSITE" id="PS51367">
    <property type="entry name" value="THAUMATIN_2"/>
    <property type="match status" value="1"/>
</dbReference>
<evidence type="ECO:0000256" key="3">
    <source>
        <dbReference type="ARBA" id="ARBA00023157"/>
    </source>
</evidence>
<dbReference type="SMART" id="SM00205">
    <property type="entry name" value="THN"/>
    <property type="match status" value="1"/>
</dbReference>
<sequence>MGTQSPVLYKSPFTGLIFQTHFPMMMNNFPDQAYLIWVVLFTTLYLISFTNAATFNITNQCTYTVWAAASPGGGRRLDRGVSWALNVDGRTAGRIWGRMNCSFDANVPGQCQTGDCGGRLECQGYGKPPNTLVEFALNQAGNQDYFDISLVDGFNIPVEFSSSAPCGRHIKCSAPIVEQCPAELRVPGGCNSPCNVFGTNQYCCTNGPGSCEPTTFSRFFKNKCPDAYSNPQDDQASLNTCPSGTNYRVVFCP</sequence>
<dbReference type="InterPro" id="IPR001938">
    <property type="entry name" value="Thaumatin"/>
</dbReference>
<keyword evidence="7" id="KW-1185">Reference proteome</keyword>
<evidence type="ECO:0000256" key="5">
    <source>
        <dbReference type="SAM" id="Phobius"/>
    </source>
</evidence>
<dbReference type="FunFam" id="2.60.110.10:FF:000003">
    <property type="entry name" value="Thaumatin I"/>
    <property type="match status" value="1"/>
</dbReference>
<feature type="disulfide bond" evidence="4">
    <location>
        <begin position="172"/>
        <end position="224"/>
    </location>
</feature>
<name>A0AAV1CX51_OLDCO</name>
<dbReference type="Proteomes" id="UP001161247">
    <property type="component" value="Chromosome 3"/>
</dbReference>
<feature type="disulfide bond" evidence="4">
    <location>
        <begin position="116"/>
        <end position="122"/>
    </location>
</feature>
<dbReference type="Gene3D" id="2.60.110.10">
    <property type="entry name" value="Thaumatin"/>
    <property type="match status" value="1"/>
</dbReference>
<dbReference type="PANTHER" id="PTHR31048">
    <property type="entry name" value="OS03G0233200 PROTEIN"/>
    <property type="match status" value="1"/>
</dbReference>
<keyword evidence="5" id="KW-0812">Transmembrane</keyword>
<feature type="disulfide bond" evidence="4">
    <location>
        <begin position="101"/>
        <end position="111"/>
    </location>
</feature>
<proteinExistence type="inferred from homology"/>
<dbReference type="EMBL" id="OX459120">
    <property type="protein sequence ID" value="CAI9099708.1"/>
    <property type="molecule type" value="Genomic_DNA"/>
</dbReference>
<dbReference type="InterPro" id="IPR037176">
    <property type="entry name" value="Osmotin/thaumatin-like_sf"/>
</dbReference>
<evidence type="ECO:0000313" key="7">
    <source>
        <dbReference type="Proteomes" id="UP001161247"/>
    </source>
</evidence>